<name>A0A1Y3CJC3_9GAMM</name>
<dbReference type="OrthoDB" id="6706478at2"/>
<dbReference type="RefSeq" id="WP_086202942.1">
    <property type="nucleotide sequence ID" value="NZ_NEGB01000002.1"/>
</dbReference>
<protein>
    <submittedName>
        <fullName evidence="2">Uncharacterized protein</fullName>
    </submittedName>
</protein>
<dbReference type="Proteomes" id="UP000242765">
    <property type="component" value="Unassembled WGS sequence"/>
</dbReference>
<dbReference type="AlphaFoldDB" id="A0A1Y3CJC3"/>
<organism evidence="2 3">
    <name type="scientific">Acinetobacter silvestris</name>
    <dbReference type="NCBI Taxonomy" id="1977882"/>
    <lineage>
        <taxon>Bacteria</taxon>
        <taxon>Pseudomonadati</taxon>
        <taxon>Pseudomonadota</taxon>
        <taxon>Gammaproteobacteria</taxon>
        <taxon>Moraxellales</taxon>
        <taxon>Moraxellaceae</taxon>
        <taxon>Acinetobacter</taxon>
    </lineage>
</organism>
<proteinExistence type="predicted"/>
<feature type="chain" id="PRO_5013299797" evidence="1">
    <location>
        <begin position="20"/>
        <end position="171"/>
    </location>
</feature>
<reference evidence="2 3" key="1">
    <citation type="submission" date="2017-04" db="EMBL/GenBank/DDBJ databases">
        <title>High diversity of culturable Acinetobacter species in natural soil and water ecosystems.</title>
        <authorList>
            <person name="Nemec A."/>
            <person name="Radolfova-Krizova L."/>
        </authorList>
    </citation>
    <scope>NUCLEOTIDE SEQUENCE [LARGE SCALE GENOMIC DNA]</scope>
    <source>
        <strain evidence="2 3">ANC 4999</strain>
    </source>
</reference>
<gene>
    <name evidence="2" type="ORF">B9T28_05510</name>
</gene>
<evidence type="ECO:0000313" key="3">
    <source>
        <dbReference type="Proteomes" id="UP000242765"/>
    </source>
</evidence>
<evidence type="ECO:0000256" key="1">
    <source>
        <dbReference type="SAM" id="SignalP"/>
    </source>
</evidence>
<keyword evidence="3" id="KW-1185">Reference proteome</keyword>
<dbReference type="STRING" id="1977882.B9T28_05510"/>
<evidence type="ECO:0000313" key="2">
    <source>
        <dbReference type="EMBL" id="OTG66698.1"/>
    </source>
</evidence>
<sequence>MRKIFPLILLLAAGNCAYAGTSDYLPEAKLKSEDASMFNVGAGMTMKLVHVNGEWVNPYGIAYAKIGAFMNGAHEFGGQLGFRYPTFLNGTDKNGFYVGAYGGHIKSRSTDHGDKTQLGLGADLAYVLLNKERISTFSIGMGAGKEVTSGNTVVFEGRPEFQASYSLSFGF</sequence>
<comment type="caution">
    <text evidence="2">The sequence shown here is derived from an EMBL/GenBank/DDBJ whole genome shotgun (WGS) entry which is preliminary data.</text>
</comment>
<keyword evidence="1" id="KW-0732">Signal</keyword>
<accession>A0A1Y3CJC3</accession>
<feature type="signal peptide" evidence="1">
    <location>
        <begin position="1"/>
        <end position="19"/>
    </location>
</feature>
<dbReference type="EMBL" id="NEGB01000002">
    <property type="protein sequence ID" value="OTG66698.1"/>
    <property type="molecule type" value="Genomic_DNA"/>
</dbReference>